<dbReference type="SUPFAM" id="SSF48452">
    <property type="entry name" value="TPR-like"/>
    <property type="match status" value="1"/>
</dbReference>
<evidence type="ECO:0000256" key="2">
    <source>
        <dbReference type="ARBA" id="ARBA00006275"/>
    </source>
</evidence>
<reference evidence="9 10" key="1">
    <citation type="submission" date="2011-02" db="EMBL/GenBank/DDBJ databases">
        <authorList>
            <person name="Weinstock G."/>
            <person name="Sodergren E."/>
            <person name="Clifton S."/>
            <person name="Fulton L."/>
            <person name="Fulton B."/>
            <person name="Courtney L."/>
            <person name="Fronick C."/>
            <person name="Harrison M."/>
            <person name="Strong C."/>
            <person name="Farmer C."/>
            <person name="Delahaunty K."/>
            <person name="Markovic C."/>
            <person name="Hall O."/>
            <person name="Minx P."/>
            <person name="Tomlinson C."/>
            <person name="Mitreva M."/>
            <person name="Hou S."/>
            <person name="Chen J."/>
            <person name="Wollam A."/>
            <person name="Pepin K.H."/>
            <person name="Johnson M."/>
            <person name="Bhonagiri V."/>
            <person name="Zhang X."/>
            <person name="Suruliraj S."/>
            <person name="Warren W."/>
            <person name="Chinwalla A."/>
            <person name="Mardis E.R."/>
            <person name="Wilson R.K."/>
        </authorList>
    </citation>
    <scope>NUCLEOTIDE SEQUENCE [LARGE SCALE GENOMIC DNA]</scope>
    <source>
        <strain evidence="9 10">YIT 12056</strain>
    </source>
</reference>
<feature type="domain" description="RagB/SusD" evidence="7">
    <location>
        <begin position="296"/>
        <end position="564"/>
    </location>
</feature>
<name>A0ABN0CSP2_9BACE</name>
<keyword evidence="5" id="KW-0998">Cell outer membrane</keyword>
<comment type="similarity">
    <text evidence="2">Belongs to the SusD family.</text>
</comment>
<dbReference type="EMBL" id="AFBM01000001">
    <property type="protein sequence ID" value="EGF55040.1"/>
    <property type="molecule type" value="Genomic_DNA"/>
</dbReference>
<dbReference type="Proteomes" id="UP000010321">
    <property type="component" value="Unassembled WGS sequence"/>
</dbReference>
<keyword evidence="4" id="KW-0472">Membrane</keyword>
<evidence type="ECO:0000259" key="7">
    <source>
        <dbReference type="Pfam" id="PF07980"/>
    </source>
</evidence>
<keyword evidence="10" id="KW-1185">Reference proteome</keyword>
<evidence type="ECO:0000259" key="8">
    <source>
        <dbReference type="Pfam" id="PF14322"/>
    </source>
</evidence>
<dbReference type="Pfam" id="PF14322">
    <property type="entry name" value="SusD-like_3"/>
    <property type="match status" value="1"/>
</dbReference>
<comment type="caution">
    <text evidence="9">The sequence shown here is derived from an EMBL/GenBank/DDBJ whole genome shotgun (WGS) entry which is preliminary data.</text>
</comment>
<comment type="subcellular location">
    <subcellularLocation>
        <location evidence="1">Cell outer membrane</location>
    </subcellularLocation>
</comment>
<evidence type="ECO:0000256" key="3">
    <source>
        <dbReference type="ARBA" id="ARBA00022729"/>
    </source>
</evidence>
<feature type="domain" description="SusD-like N-terminal" evidence="8">
    <location>
        <begin position="95"/>
        <end position="217"/>
    </location>
</feature>
<evidence type="ECO:0000313" key="10">
    <source>
        <dbReference type="Proteomes" id="UP000010321"/>
    </source>
</evidence>
<dbReference type="Gene3D" id="1.25.40.390">
    <property type="match status" value="1"/>
</dbReference>
<dbReference type="Pfam" id="PF07980">
    <property type="entry name" value="SusD_RagB"/>
    <property type="match status" value="1"/>
</dbReference>
<proteinExistence type="inferred from homology"/>
<accession>A0ABN0CSP2</accession>
<feature type="compositionally biased region" description="Polar residues" evidence="6">
    <location>
        <begin position="78"/>
        <end position="95"/>
    </location>
</feature>
<evidence type="ECO:0000256" key="5">
    <source>
        <dbReference type="ARBA" id="ARBA00023237"/>
    </source>
</evidence>
<dbReference type="InterPro" id="IPR011990">
    <property type="entry name" value="TPR-like_helical_dom_sf"/>
</dbReference>
<gene>
    <name evidence="9" type="ORF">HMPREF9445_00004</name>
</gene>
<organism evidence="9 10">
    <name type="scientific">Bacteroides clarus YIT 12056</name>
    <dbReference type="NCBI Taxonomy" id="762984"/>
    <lineage>
        <taxon>Bacteria</taxon>
        <taxon>Pseudomonadati</taxon>
        <taxon>Bacteroidota</taxon>
        <taxon>Bacteroidia</taxon>
        <taxon>Bacteroidales</taxon>
        <taxon>Bacteroidaceae</taxon>
        <taxon>Bacteroides</taxon>
    </lineage>
</organism>
<evidence type="ECO:0000313" key="9">
    <source>
        <dbReference type="EMBL" id="EGF55040.1"/>
    </source>
</evidence>
<sequence>MYHSKTQQIIDINMKKIFILLAGIFLMTGCTLDREPETDLADSNFWKSETDLRGACNKLYIDLPGFSHDQRSEELEGKSQNGVSSGNRSVPGTASDWSDPYEKIAVCNNIIAKGKNVPVEQTIKDRWLAEAFFFRAYHYFDLVKKYGDVPLILKAFDTTSDPDIKRGRDPRETVIQQCYEDLDFALQHLPEIDDIPEGDWGRVSQSAALGMIVRIGLYEGTHKKYHQTPGGDYKAHLQKAIDAAEEMIYIRKDHELYQNGFEKLFLHDGEGRQNKENIFVKVYGPLGTINHNNSRELESTVSMTRNMLDNFLYTDGLPREKSQVRPLTDISIDDIFINRDPRLAMTIYHVNEKAYKGPYKPFETNSQNHPFGYAIKKGFILEEDQSNSGSNDKMIIRYAEILISYAEALYERDGSISNPKLDDTVNLLRQRVGFNVDLTNEFVLAHQLNMLDEIRRERMVEFIDENLHYDDIIRWKTAEKVLPVTILGLVYKPGESTKTEAEMVGKITEANGMFKGEKVYDQSNIYVLEEAESRSFDPERDYLYPIPSEEIALSGNNIKQNPKWGNAKNN</sequence>
<protein>
    <submittedName>
        <fullName evidence="9">SusD family protein</fullName>
    </submittedName>
</protein>
<dbReference type="InterPro" id="IPR012944">
    <property type="entry name" value="SusD_RagB_dom"/>
</dbReference>
<keyword evidence="3" id="KW-0732">Signal</keyword>
<evidence type="ECO:0000256" key="6">
    <source>
        <dbReference type="SAM" id="MobiDB-lite"/>
    </source>
</evidence>
<feature type="region of interest" description="Disordered" evidence="6">
    <location>
        <begin position="71"/>
        <end position="95"/>
    </location>
</feature>
<dbReference type="InterPro" id="IPR033985">
    <property type="entry name" value="SusD-like_N"/>
</dbReference>
<evidence type="ECO:0000256" key="1">
    <source>
        <dbReference type="ARBA" id="ARBA00004442"/>
    </source>
</evidence>
<dbReference type="PROSITE" id="PS51257">
    <property type="entry name" value="PROKAR_LIPOPROTEIN"/>
    <property type="match status" value="1"/>
</dbReference>
<evidence type="ECO:0000256" key="4">
    <source>
        <dbReference type="ARBA" id="ARBA00023136"/>
    </source>
</evidence>